<comment type="catalytic activity">
    <reaction evidence="7">
        <text>succinate + ATP + CoA = succinyl-CoA + ADP + phosphate</text>
        <dbReference type="Rhea" id="RHEA:17661"/>
        <dbReference type="ChEBI" id="CHEBI:30031"/>
        <dbReference type="ChEBI" id="CHEBI:30616"/>
        <dbReference type="ChEBI" id="CHEBI:43474"/>
        <dbReference type="ChEBI" id="CHEBI:57287"/>
        <dbReference type="ChEBI" id="CHEBI:57292"/>
        <dbReference type="ChEBI" id="CHEBI:456216"/>
        <dbReference type="EC" id="6.2.1.5"/>
    </reaction>
</comment>
<comment type="cofactor">
    <cofactor evidence="7">
        <name>Mg(2+)</name>
        <dbReference type="ChEBI" id="CHEBI:18420"/>
    </cofactor>
    <text evidence="7">Binds 1 Mg(2+) ion per subunit.</text>
</comment>
<reference evidence="10 11" key="1">
    <citation type="submission" date="2019-03" db="EMBL/GenBank/DDBJ databases">
        <title>Metabolic potential of uncultured bacteria and archaea associated with petroleum seepage in deep-sea sediments.</title>
        <authorList>
            <person name="Dong X."/>
            <person name="Hubert C."/>
        </authorList>
    </citation>
    <scope>NUCLEOTIDE SEQUENCE [LARGE SCALE GENOMIC DNA]</scope>
    <source>
        <strain evidence="10">E29_bin52</strain>
    </source>
</reference>
<evidence type="ECO:0000256" key="3">
    <source>
        <dbReference type="ARBA" id="ARBA00022598"/>
    </source>
</evidence>
<organism evidence="10 11">
    <name type="scientific">Aerophobetes bacterium</name>
    <dbReference type="NCBI Taxonomy" id="2030807"/>
    <lineage>
        <taxon>Bacteria</taxon>
        <taxon>Candidatus Aerophobota</taxon>
    </lineage>
</organism>
<evidence type="ECO:0000256" key="2">
    <source>
        <dbReference type="ARBA" id="ARBA00022532"/>
    </source>
</evidence>
<keyword evidence="6 7" id="KW-0460">Magnesium</keyword>
<dbReference type="GO" id="GO:0006099">
    <property type="term" value="P:tricarboxylic acid cycle"/>
    <property type="evidence" value="ECO:0007669"/>
    <property type="project" value="UniProtKB-UniRule"/>
</dbReference>
<evidence type="ECO:0000259" key="9">
    <source>
        <dbReference type="PROSITE" id="PS50975"/>
    </source>
</evidence>
<evidence type="ECO:0000256" key="5">
    <source>
        <dbReference type="ARBA" id="ARBA00022741"/>
    </source>
</evidence>
<dbReference type="GO" id="GO:0005829">
    <property type="term" value="C:cytosol"/>
    <property type="evidence" value="ECO:0007669"/>
    <property type="project" value="TreeGrafter"/>
</dbReference>
<dbReference type="GO" id="GO:0004776">
    <property type="term" value="F:succinate-CoA ligase (GDP-forming) activity"/>
    <property type="evidence" value="ECO:0007669"/>
    <property type="project" value="RHEA"/>
</dbReference>
<comment type="caution">
    <text evidence="10">The sequence shown here is derived from an EMBL/GenBank/DDBJ whole genome shotgun (WGS) entry which is preliminary data.</text>
</comment>
<dbReference type="GO" id="GO:0004775">
    <property type="term" value="F:succinate-CoA ligase (ADP-forming) activity"/>
    <property type="evidence" value="ECO:0007669"/>
    <property type="project" value="UniProtKB-UniRule"/>
</dbReference>
<dbReference type="FunFam" id="3.30.470.20:FF:000002">
    <property type="entry name" value="Succinate--CoA ligase [ADP-forming] subunit beta"/>
    <property type="match status" value="1"/>
</dbReference>
<dbReference type="PANTHER" id="PTHR11815">
    <property type="entry name" value="SUCCINYL-COA SYNTHETASE BETA CHAIN"/>
    <property type="match status" value="1"/>
</dbReference>
<dbReference type="GO" id="GO:0042709">
    <property type="term" value="C:succinate-CoA ligase complex"/>
    <property type="evidence" value="ECO:0007669"/>
    <property type="project" value="TreeGrafter"/>
</dbReference>
<evidence type="ECO:0000256" key="4">
    <source>
        <dbReference type="ARBA" id="ARBA00022723"/>
    </source>
</evidence>
<dbReference type="GO" id="GO:0006104">
    <property type="term" value="P:succinyl-CoA metabolic process"/>
    <property type="evidence" value="ECO:0007669"/>
    <property type="project" value="TreeGrafter"/>
</dbReference>
<dbReference type="EC" id="6.2.1.5" evidence="7"/>
<feature type="binding site" evidence="7">
    <location>
        <position position="99"/>
    </location>
    <ligand>
        <name>ATP</name>
        <dbReference type="ChEBI" id="CHEBI:30616"/>
    </ligand>
</feature>
<comment type="function">
    <text evidence="7">Succinyl-CoA synthetase functions in the citric acid cycle (TCA), coupling the hydrolysis of succinyl-CoA to the synthesis of either ATP or GTP and thus represents the only step of substrate-level phosphorylation in the TCA. The beta subunit provides nucleotide specificity of the enzyme and binds the substrate succinate, while the binding sites for coenzyme A and phosphate are found in the alpha subunit.</text>
</comment>
<evidence type="ECO:0000256" key="6">
    <source>
        <dbReference type="ARBA" id="ARBA00022842"/>
    </source>
</evidence>
<protein>
    <recommendedName>
        <fullName evidence="7">Succinate--CoA ligase [ADP-forming] subunit beta</fullName>
        <ecNumber evidence="7">6.2.1.5</ecNumber>
    </recommendedName>
    <alternativeName>
        <fullName evidence="7">Succinyl-CoA synthetase subunit beta</fullName>
        <shortName evidence="7">SCS-beta</shortName>
    </alternativeName>
</protein>
<feature type="binding site" evidence="7">
    <location>
        <position position="256"/>
    </location>
    <ligand>
        <name>substrate</name>
        <note>ligand shared with subunit alpha</note>
    </ligand>
</feature>
<dbReference type="InterPro" id="IPR005811">
    <property type="entry name" value="SUCC_ACL_C"/>
</dbReference>
<dbReference type="GO" id="GO:0005524">
    <property type="term" value="F:ATP binding"/>
    <property type="evidence" value="ECO:0007669"/>
    <property type="project" value="UniProtKB-UniRule"/>
</dbReference>
<dbReference type="Pfam" id="PF00549">
    <property type="entry name" value="Ligase_CoA"/>
    <property type="match status" value="1"/>
</dbReference>
<dbReference type="Pfam" id="PF08442">
    <property type="entry name" value="ATP-grasp_2"/>
    <property type="match status" value="1"/>
</dbReference>
<dbReference type="FunFam" id="3.40.50.261:FF:000001">
    <property type="entry name" value="Succinate--CoA ligase [ADP-forming] subunit beta"/>
    <property type="match status" value="1"/>
</dbReference>
<accession>A0A523VXG2</accession>
<keyword evidence="2 7" id="KW-0816">Tricarboxylic acid cycle</keyword>
<dbReference type="PANTHER" id="PTHR11815:SF10">
    <property type="entry name" value="SUCCINATE--COA LIGASE [GDP-FORMING] SUBUNIT BETA, MITOCHONDRIAL"/>
    <property type="match status" value="1"/>
</dbReference>
<keyword evidence="7 8" id="KW-0067">ATP-binding</keyword>
<dbReference type="Proteomes" id="UP000319130">
    <property type="component" value="Unassembled WGS sequence"/>
</dbReference>
<evidence type="ECO:0000313" key="10">
    <source>
        <dbReference type="EMBL" id="TET59462.1"/>
    </source>
</evidence>
<feature type="binding site" evidence="7">
    <location>
        <position position="94"/>
    </location>
    <ligand>
        <name>ATP</name>
        <dbReference type="ChEBI" id="CHEBI:30616"/>
    </ligand>
</feature>
<feature type="binding site" evidence="7">
    <location>
        <begin position="52"/>
        <end position="54"/>
    </location>
    <ligand>
        <name>ATP</name>
        <dbReference type="ChEBI" id="CHEBI:30616"/>
    </ligand>
</feature>
<feature type="binding site" evidence="7">
    <location>
        <begin position="313"/>
        <end position="315"/>
    </location>
    <ligand>
        <name>substrate</name>
        <note>ligand shared with subunit alpha</note>
    </ligand>
</feature>
<feature type="binding site" evidence="7">
    <location>
        <position position="45"/>
    </location>
    <ligand>
        <name>ATP</name>
        <dbReference type="ChEBI" id="CHEBI:30616"/>
    </ligand>
</feature>
<feature type="binding site" evidence="7">
    <location>
        <position position="205"/>
    </location>
    <ligand>
        <name>Mg(2+)</name>
        <dbReference type="ChEBI" id="CHEBI:18420"/>
    </ligand>
</feature>
<comment type="similarity">
    <text evidence="1 7">Belongs to the succinate/malate CoA ligase beta subunit family.</text>
</comment>
<dbReference type="InterPro" id="IPR011761">
    <property type="entry name" value="ATP-grasp"/>
</dbReference>
<comment type="subunit">
    <text evidence="7">Heterotetramer of two alpha and two beta subunits.</text>
</comment>
<dbReference type="Gene3D" id="3.40.50.261">
    <property type="entry name" value="Succinyl-CoA synthetase domains"/>
    <property type="match status" value="1"/>
</dbReference>
<dbReference type="InterPro" id="IPR013650">
    <property type="entry name" value="ATP-grasp_succ-CoA_synth-type"/>
</dbReference>
<sequence length="377" mass="41209">MRIYEYQAHEVFSSHGIPGPQMELTRTARGAEEIAKRFARPVAVKAQVLVGGRGRAGAVKIAQSPDETHEAASRILSLHVKGERVREVLVQEALQIKEEYYLGITVDRSHRCPVVMASPSGGVEIEEVAKLTPQRIFKKLIHPLVGFQNYQARLLAFSLSPNKERARGIADILTSLFRIFEELDCSLAEINPLVITEDEKLCALDAKIVIDDNALYRHPELASLGNIEAEDPLESKARQQGLSYVRLDGEIGCIVNGAGLAMATMDLVKRYGSEPANFLDVGGGASKDRVSSALDIVLSDRKVKAILVNIFGGITRCDVVADGLKEAITRMKLNLPLVIRLSGTNEDEGRARLAHTRAILAGSMDEAARIAVREAKK</sequence>
<dbReference type="InterPro" id="IPR016102">
    <property type="entry name" value="Succinyl-CoA_synth-like"/>
</dbReference>
<keyword evidence="5 7" id="KW-0547">Nucleotide-binding</keyword>
<dbReference type="NCBIfam" id="NF001913">
    <property type="entry name" value="PRK00696.1"/>
    <property type="match status" value="1"/>
</dbReference>
<keyword evidence="3 7" id="KW-0436">Ligase</keyword>
<comment type="catalytic activity">
    <reaction evidence="7">
        <text>GTP + succinate + CoA = succinyl-CoA + GDP + phosphate</text>
        <dbReference type="Rhea" id="RHEA:22120"/>
        <dbReference type="ChEBI" id="CHEBI:30031"/>
        <dbReference type="ChEBI" id="CHEBI:37565"/>
        <dbReference type="ChEBI" id="CHEBI:43474"/>
        <dbReference type="ChEBI" id="CHEBI:57287"/>
        <dbReference type="ChEBI" id="CHEBI:57292"/>
        <dbReference type="ChEBI" id="CHEBI:58189"/>
    </reaction>
</comment>
<feature type="binding site" evidence="7">
    <location>
        <position position="191"/>
    </location>
    <ligand>
        <name>Mg(2+)</name>
        <dbReference type="ChEBI" id="CHEBI:18420"/>
    </ligand>
</feature>
<comment type="caution">
    <text evidence="7">Lacks conserved residue(s) required for the propagation of feature annotation.</text>
</comment>
<feature type="domain" description="ATP-grasp" evidence="9">
    <location>
        <begin position="9"/>
        <end position="223"/>
    </location>
</feature>
<evidence type="ECO:0000313" key="11">
    <source>
        <dbReference type="Proteomes" id="UP000319130"/>
    </source>
</evidence>
<dbReference type="PIRSF" id="PIRSF001554">
    <property type="entry name" value="SucCS_beta"/>
    <property type="match status" value="1"/>
</dbReference>
<dbReference type="AlphaFoldDB" id="A0A523VXG2"/>
<dbReference type="Gene3D" id="3.30.470.20">
    <property type="entry name" value="ATP-grasp fold, B domain"/>
    <property type="match status" value="1"/>
</dbReference>
<proteinExistence type="inferred from homology"/>
<evidence type="ECO:0000256" key="7">
    <source>
        <dbReference type="HAMAP-Rule" id="MF_00558"/>
    </source>
</evidence>
<gene>
    <name evidence="7 10" type="primary">sucC</name>
    <name evidence="10" type="ORF">E3J48_07805</name>
</gene>
<dbReference type="EMBL" id="SOIZ01000359">
    <property type="protein sequence ID" value="TET59462.1"/>
    <property type="molecule type" value="Genomic_DNA"/>
</dbReference>
<keyword evidence="4 7" id="KW-0479">Metal-binding</keyword>
<dbReference type="InterPro" id="IPR013815">
    <property type="entry name" value="ATP_grasp_subdomain_1"/>
</dbReference>
<dbReference type="GO" id="GO:0000287">
    <property type="term" value="F:magnesium ion binding"/>
    <property type="evidence" value="ECO:0007669"/>
    <property type="project" value="UniProtKB-UniRule"/>
</dbReference>
<evidence type="ECO:0000256" key="8">
    <source>
        <dbReference type="PROSITE-ProRule" id="PRU00409"/>
    </source>
</evidence>
<comment type="pathway">
    <text evidence="7">Carbohydrate metabolism; tricarboxylic acid cycle; succinate from succinyl-CoA (ligase route): step 1/1.</text>
</comment>
<dbReference type="NCBIfam" id="TIGR01016">
    <property type="entry name" value="sucCoAbeta"/>
    <property type="match status" value="1"/>
</dbReference>
<dbReference type="HAMAP" id="MF_00558">
    <property type="entry name" value="Succ_CoA_beta"/>
    <property type="match status" value="1"/>
</dbReference>
<evidence type="ECO:0000256" key="1">
    <source>
        <dbReference type="ARBA" id="ARBA00009182"/>
    </source>
</evidence>
<dbReference type="Gene3D" id="3.30.1490.20">
    <property type="entry name" value="ATP-grasp fold, A domain"/>
    <property type="match status" value="1"/>
</dbReference>
<dbReference type="UniPathway" id="UPA00223">
    <property type="reaction ID" value="UER00999"/>
</dbReference>
<dbReference type="InterPro" id="IPR005809">
    <property type="entry name" value="Succ_CoA_ligase-like_bsu"/>
</dbReference>
<dbReference type="SUPFAM" id="SSF52210">
    <property type="entry name" value="Succinyl-CoA synthetase domains"/>
    <property type="match status" value="1"/>
</dbReference>
<dbReference type="PROSITE" id="PS50975">
    <property type="entry name" value="ATP_GRASP"/>
    <property type="match status" value="1"/>
</dbReference>
<dbReference type="SUPFAM" id="SSF56059">
    <property type="entry name" value="Glutathione synthetase ATP-binding domain-like"/>
    <property type="match status" value="1"/>
</dbReference>
<name>A0A523VXG2_UNCAE</name>